<dbReference type="Pfam" id="PF00156">
    <property type="entry name" value="Pribosyltran"/>
    <property type="match status" value="1"/>
</dbReference>
<dbReference type="GO" id="GO:0006178">
    <property type="term" value="P:guanine salvage"/>
    <property type="evidence" value="ECO:0007669"/>
    <property type="project" value="TreeGrafter"/>
</dbReference>
<dbReference type="Gene3D" id="3.40.50.2020">
    <property type="match status" value="1"/>
</dbReference>
<feature type="domain" description="Phosphoribosyltransferase" evidence="16">
    <location>
        <begin position="10"/>
        <end position="155"/>
    </location>
</feature>
<comment type="catalytic activity">
    <reaction evidence="14">
        <text>IMP + diphosphate = hypoxanthine + 5-phospho-alpha-D-ribose 1-diphosphate</text>
        <dbReference type="Rhea" id="RHEA:17973"/>
        <dbReference type="ChEBI" id="CHEBI:17368"/>
        <dbReference type="ChEBI" id="CHEBI:33019"/>
        <dbReference type="ChEBI" id="CHEBI:58017"/>
        <dbReference type="ChEBI" id="CHEBI:58053"/>
        <dbReference type="EC" id="2.4.2.8"/>
    </reaction>
    <physiologicalReaction direction="right-to-left" evidence="14">
        <dbReference type="Rhea" id="RHEA:17975"/>
    </physiologicalReaction>
</comment>
<keyword evidence="6 15" id="KW-0963">Cytoplasm</keyword>
<dbReference type="InterPro" id="IPR000836">
    <property type="entry name" value="PRTase_dom"/>
</dbReference>
<dbReference type="GO" id="GO:0000166">
    <property type="term" value="F:nucleotide binding"/>
    <property type="evidence" value="ECO:0007669"/>
    <property type="project" value="UniProtKB-KW"/>
</dbReference>
<dbReference type="NCBIfam" id="TIGR01203">
    <property type="entry name" value="HGPRTase"/>
    <property type="match status" value="1"/>
</dbReference>
<dbReference type="CDD" id="cd06223">
    <property type="entry name" value="PRTases_typeI"/>
    <property type="match status" value="1"/>
</dbReference>
<comment type="catalytic activity">
    <reaction evidence="13">
        <text>GMP + diphosphate = guanine + 5-phospho-alpha-D-ribose 1-diphosphate</text>
        <dbReference type="Rhea" id="RHEA:25424"/>
        <dbReference type="ChEBI" id="CHEBI:16235"/>
        <dbReference type="ChEBI" id="CHEBI:33019"/>
        <dbReference type="ChEBI" id="CHEBI:58017"/>
        <dbReference type="ChEBI" id="CHEBI:58115"/>
        <dbReference type="EC" id="2.4.2.8"/>
    </reaction>
    <physiologicalReaction direction="right-to-left" evidence="13">
        <dbReference type="Rhea" id="RHEA:25426"/>
    </physiologicalReaction>
</comment>
<dbReference type="GO" id="GO:0046100">
    <property type="term" value="P:hypoxanthine metabolic process"/>
    <property type="evidence" value="ECO:0007669"/>
    <property type="project" value="TreeGrafter"/>
</dbReference>
<organism evidence="17 18">
    <name type="scientific">Desulfonatronospira thiodismutans ASO3-1</name>
    <dbReference type="NCBI Taxonomy" id="555779"/>
    <lineage>
        <taxon>Bacteria</taxon>
        <taxon>Pseudomonadati</taxon>
        <taxon>Thermodesulfobacteriota</taxon>
        <taxon>Desulfovibrionia</taxon>
        <taxon>Desulfovibrionales</taxon>
        <taxon>Desulfonatronovibrionaceae</taxon>
        <taxon>Desulfonatronospira</taxon>
    </lineage>
</organism>
<comment type="caution">
    <text evidence="17">The sequence shown here is derived from an EMBL/GenBank/DDBJ whole genome shotgun (WGS) entry which is preliminary data.</text>
</comment>
<comment type="pathway">
    <text evidence="3 15">Purine metabolism; IMP biosynthesis via salvage pathway; IMP from hypoxanthine: step 1/1.</text>
</comment>
<keyword evidence="10 15" id="KW-0660">Purine salvage</keyword>
<dbReference type="UniPathway" id="UPA00591">
    <property type="reaction ID" value="UER00648"/>
</dbReference>
<protein>
    <recommendedName>
        <fullName evidence="5 15">Hypoxanthine phosphoribosyltransferase</fullName>
        <ecNumber evidence="5 15">2.4.2.8</ecNumber>
    </recommendedName>
</protein>
<evidence type="ECO:0000256" key="11">
    <source>
        <dbReference type="ARBA" id="ARBA00022741"/>
    </source>
</evidence>
<sequence length="174" mass="19861">MNLREVFARDEIKKRVQDLGREISIFYGREKVLGVCVLKGAFVFFADLVRSLEIDMEIDFVRLSSYGDDTVTSGEVTVKNDLETDVWEKNVLVVEDIVDTGVSLYYFRQMLLSRGASSVRICALIDKHERRQLPVSVDFCGFRVQKGFLVGYGLDMAQKYRNLPGIYAIDPSQE</sequence>
<dbReference type="OrthoDB" id="9802824at2"/>
<dbReference type="EMBL" id="ACJN02000002">
    <property type="protein sequence ID" value="EFI35130.1"/>
    <property type="molecule type" value="Genomic_DNA"/>
</dbReference>
<evidence type="ECO:0000256" key="14">
    <source>
        <dbReference type="ARBA" id="ARBA00049402"/>
    </source>
</evidence>
<evidence type="ECO:0000256" key="2">
    <source>
        <dbReference type="ARBA" id="ARBA00004496"/>
    </source>
</evidence>
<evidence type="ECO:0000256" key="1">
    <source>
        <dbReference type="ARBA" id="ARBA00001946"/>
    </source>
</evidence>
<evidence type="ECO:0000256" key="7">
    <source>
        <dbReference type="ARBA" id="ARBA00022676"/>
    </source>
</evidence>
<dbReference type="EC" id="2.4.2.8" evidence="5 15"/>
<dbReference type="AlphaFoldDB" id="D6SQV4"/>
<keyword evidence="7 15" id="KW-0328">Glycosyltransferase</keyword>
<dbReference type="InterPro" id="IPR050408">
    <property type="entry name" value="HGPRT"/>
</dbReference>
<dbReference type="InterPro" id="IPR029057">
    <property type="entry name" value="PRTase-like"/>
</dbReference>
<dbReference type="GO" id="GO:0032263">
    <property type="term" value="P:GMP salvage"/>
    <property type="evidence" value="ECO:0007669"/>
    <property type="project" value="TreeGrafter"/>
</dbReference>
<evidence type="ECO:0000313" key="17">
    <source>
        <dbReference type="EMBL" id="EFI35130.1"/>
    </source>
</evidence>
<keyword evidence="12 15" id="KW-0460">Magnesium</keyword>
<evidence type="ECO:0000256" key="6">
    <source>
        <dbReference type="ARBA" id="ARBA00022490"/>
    </source>
</evidence>
<keyword evidence="11 15" id="KW-0547">Nucleotide-binding</keyword>
<evidence type="ECO:0000256" key="10">
    <source>
        <dbReference type="ARBA" id="ARBA00022726"/>
    </source>
</evidence>
<evidence type="ECO:0000256" key="8">
    <source>
        <dbReference type="ARBA" id="ARBA00022679"/>
    </source>
</evidence>
<evidence type="ECO:0000259" key="16">
    <source>
        <dbReference type="Pfam" id="PF00156"/>
    </source>
</evidence>
<dbReference type="GO" id="GO:0005829">
    <property type="term" value="C:cytosol"/>
    <property type="evidence" value="ECO:0007669"/>
    <property type="project" value="TreeGrafter"/>
</dbReference>
<evidence type="ECO:0000256" key="9">
    <source>
        <dbReference type="ARBA" id="ARBA00022723"/>
    </source>
</evidence>
<dbReference type="RefSeq" id="WP_008870444.1">
    <property type="nucleotide sequence ID" value="NZ_ACJN02000002.1"/>
</dbReference>
<name>D6SQV4_9BACT</name>
<dbReference type="InterPro" id="IPR005904">
    <property type="entry name" value="Hxn_phspho_trans"/>
</dbReference>
<keyword evidence="8 15" id="KW-0808">Transferase</keyword>
<evidence type="ECO:0000256" key="5">
    <source>
        <dbReference type="ARBA" id="ARBA00011895"/>
    </source>
</evidence>
<accession>D6SQV4</accession>
<dbReference type="eggNOG" id="COG0634">
    <property type="taxonomic scope" value="Bacteria"/>
</dbReference>
<dbReference type="FunFam" id="3.40.50.2020:FF:000006">
    <property type="entry name" value="Hypoxanthine phosphoribosyltransferase"/>
    <property type="match status" value="1"/>
</dbReference>
<dbReference type="GO" id="GO:0052657">
    <property type="term" value="F:guanine phosphoribosyltransferase activity"/>
    <property type="evidence" value="ECO:0007669"/>
    <property type="project" value="UniProtKB-ARBA"/>
</dbReference>
<comment type="cofactor">
    <cofactor evidence="1 15">
        <name>Mg(2+)</name>
        <dbReference type="ChEBI" id="CHEBI:18420"/>
    </cofactor>
</comment>
<keyword evidence="9 15" id="KW-0479">Metal-binding</keyword>
<dbReference type="GO" id="GO:0000287">
    <property type="term" value="F:magnesium ion binding"/>
    <property type="evidence" value="ECO:0007669"/>
    <property type="project" value="TreeGrafter"/>
</dbReference>
<evidence type="ECO:0000256" key="13">
    <source>
        <dbReference type="ARBA" id="ARBA00048811"/>
    </source>
</evidence>
<dbReference type="Proteomes" id="UP000005496">
    <property type="component" value="Unassembled WGS sequence"/>
</dbReference>
<dbReference type="SUPFAM" id="SSF53271">
    <property type="entry name" value="PRTase-like"/>
    <property type="match status" value="1"/>
</dbReference>
<comment type="similarity">
    <text evidence="4 15">Belongs to the purine/pyrimidine phosphoribosyltransferase family.</text>
</comment>
<evidence type="ECO:0000256" key="15">
    <source>
        <dbReference type="RuleBase" id="RU364099"/>
    </source>
</evidence>
<dbReference type="PANTHER" id="PTHR43340">
    <property type="entry name" value="HYPOXANTHINE-GUANINE PHOSPHORIBOSYLTRANSFERASE"/>
    <property type="match status" value="1"/>
</dbReference>
<evidence type="ECO:0000313" key="18">
    <source>
        <dbReference type="Proteomes" id="UP000005496"/>
    </source>
</evidence>
<evidence type="ECO:0000256" key="4">
    <source>
        <dbReference type="ARBA" id="ARBA00008391"/>
    </source>
</evidence>
<dbReference type="GO" id="GO:0006166">
    <property type="term" value="P:purine ribonucleoside salvage"/>
    <property type="evidence" value="ECO:0007669"/>
    <property type="project" value="UniProtKB-KW"/>
</dbReference>
<gene>
    <name evidence="17" type="ORF">Dthio_PD2524</name>
</gene>
<dbReference type="GO" id="GO:0032264">
    <property type="term" value="P:IMP salvage"/>
    <property type="evidence" value="ECO:0007669"/>
    <property type="project" value="UniProtKB-UniPathway"/>
</dbReference>
<reference evidence="17" key="1">
    <citation type="submission" date="2010-05" db="EMBL/GenBank/DDBJ databases">
        <title>The draft genome of Desulfonatronospira thiodismutans ASO3-1.</title>
        <authorList>
            <consortium name="US DOE Joint Genome Institute (JGI-PGF)"/>
            <person name="Lucas S."/>
            <person name="Copeland A."/>
            <person name="Lapidus A."/>
            <person name="Cheng J.-F."/>
            <person name="Bruce D."/>
            <person name="Goodwin L."/>
            <person name="Pitluck S."/>
            <person name="Chertkov O."/>
            <person name="Brettin T."/>
            <person name="Detter J.C."/>
            <person name="Han C."/>
            <person name="Land M.L."/>
            <person name="Hauser L."/>
            <person name="Kyrpides N."/>
            <person name="Mikhailova N."/>
            <person name="Muyzer G."/>
            <person name="Woyke T."/>
        </authorList>
    </citation>
    <scope>NUCLEOTIDE SEQUENCE [LARGE SCALE GENOMIC DNA]</scope>
    <source>
        <strain evidence="17">ASO3-1</strain>
    </source>
</reference>
<comment type="subcellular location">
    <subcellularLocation>
        <location evidence="2 15">Cytoplasm</location>
    </subcellularLocation>
</comment>
<evidence type="ECO:0000256" key="12">
    <source>
        <dbReference type="ARBA" id="ARBA00022842"/>
    </source>
</evidence>
<proteinExistence type="inferred from homology"/>
<evidence type="ECO:0000256" key="3">
    <source>
        <dbReference type="ARBA" id="ARBA00004669"/>
    </source>
</evidence>
<keyword evidence="18" id="KW-1185">Reference proteome</keyword>
<dbReference type="GO" id="GO:0004422">
    <property type="term" value="F:hypoxanthine phosphoribosyltransferase activity"/>
    <property type="evidence" value="ECO:0007669"/>
    <property type="project" value="InterPro"/>
</dbReference>
<dbReference type="PANTHER" id="PTHR43340:SF1">
    <property type="entry name" value="HYPOXANTHINE PHOSPHORIBOSYLTRANSFERASE"/>
    <property type="match status" value="1"/>
</dbReference>